<comment type="caution">
    <text evidence="17">The sequence shown here is derived from an EMBL/GenBank/DDBJ whole genome shotgun (WGS) entry which is preliminary data.</text>
</comment>
<dbReference type="PANTHER" id="PTHR46594">
    <property type="entry name" value="P-TYPE CATION-TRANSPORTING ATPASE"/>
    <property type="match status" value="1"/>
</dbReference>
<dbReference type="Proteomes" id="UP000659698">
    <property type="component" value="Unassembled WGS sequence"/>
</dbReference>
<keyword evidence="7" id="KW-0997">Cell inner membrane</keyword>
<evidence type="ECO:0000313" key="18">
    <source>
        <dbReference type="Proteomes" id="UP000659698"/>
    </source>
</evidence>
<evidence type="ECO:0000256" key="11">
    <source>
        <dbReference type="ARBA" id="ARBA00022989"/>
    </source>
</evidence>
<dbReference type="PROSITE" id="PS50846">
    <property type="entry name" value="HMA_2"/>
    <property type="match status" value="1"/>
</dbReference>
<dbReference type="InterPro" id="IPR003457">
    <property type="entry name" value="Transprt_MerT"/>
</dbReference>
<dbReference type="Gene3D" id="1.10.287.910">
    <property type="entry name" value="bacterial mercury transporter, merf"/>
    <property type="match status" value="1"/>
</dbReference>
<dbReference type="EMBL" id="JACOAF010000021">
    <property type="protein sequence ID" value="MBC3539816.1"/>
    <property type="molecule type" value="Genomic_DNA"/>
</dbReference>
<dbReference type="SUPFAM" id="SSF55008">
    <property type="entry name" value="HMA, heavy metal-associated domain"/>
    <property type="match status" value="1"/>
</dbReference>
<reference evidence="17 18" key="1">
    <citation type="journal article" date="2019" name="Int. J. Syst. Evol. Microbiol.">
        <title>Rufibacter sediminis sp. nov., isolated from freshwater lake sediment.</title>
        <authorList>
            <person name="Qu J.H."/>
            <person name="Zhang L.J."/>
            <person name="Fu Y.H."/>
            <person name="Li H.F."/>
        </authorList>
    </citation>
    <scope>NUCLEOTIDE SEQUENCE [LARGE SCALE GENOMIC DNA]</scope>
    <source>
        <strain evidence="17 18">H-1</strain>
    </source>
</reference>
<feature type="transmembrane region" description="Helical" evidence="15">
    <location>
        <begin position="40"/>
        <end position="63"/>
    </location>
</feature>
<keyword evidence="11 15" id="KW-1133">Transmembrane helix</keyword>
<dbReference type="CDD" id="cd00371">
    <property type="entry name" value="HMA"/>
    <property type="match status" value="1"/>
</dbReference>
<name>A0ABR6VRP2_9BACT</name>
<keyword evidence="10" id="KW-0476">Mercury</keyword>
<dbReference type="Pfam" id="PF00403">
    <property type="entry name" value="HMA"/>
    <property type="match status" value="1"/>
</dbReference>
<comment type="function">
    <text evidence="14">Involved in mercury resistance. Probably transfers a mercuric ion from the periplasmic Hg(2+)-binding protein MerP to the cytoplasmic mercuric reductase MerA.</text>
</comment>
<evidence type="ECO:0000256" key="6">
    <source>
        <dbReference type="ARBA" id="ARBA00022475"/>
    </source>
</evidence>
<dbReference type="PROSITE" id="PS01047">
    <property type="entry name" value="HMA_1"/>
    <property type="match status" value="1"/>
</dbReference>
<comment type="similarity">
    <text evidence="2">Belongs to the MerT family.</text>
</comment>
<protein>
    <recommendedName>
        <fullName evidence="3">Mercuric transport protein MerT</fullName>
    </recommendedName>
    <alternativeName>
        <fullName evidence="13">Mercury ion transport protein</fullName>
    </alternativeName>
</protein>
<evidence type="ECO:0000256" key="2">
    <source>
        <dbReference type="ARBA" id="ARBA00008224"/>
    </source>
</evidence>
<feature type="transmembrane region" description="Helical" evidence="15">
    <location>
        <begin position="12"/>
        <end position="34"/>
    </location>
</feature>
<dbReference type="InterPro" id="IPR017969">
    <property type="entry name" value="Heavy-metal-associated_CS"/>
</dbReference>
<dbReference type="PANTHER" id="PTHR46594:SF4">
    <property type="entry name" value="P-TYPE CATION-TRANSPORTING ATPASE"/>
    <property type="match status" value="1"/>
</dbReference>
<evidence type="ECO:0000256" key="4">
    <source>
        <dbReference type="ARBA" id="ARBA00022448"/>
    </source>
</evidence>
<keyword evidence="6" id="KW-1003">Cell membrane</keyword>
<keyword evidence="8 15" id="KW-0812">Transmembrane</keyword>
<evidence type="ECO:0000256" key="3">
    <source>
        <dbReference type="ARBA" id="ARBA00017053"/>
    </source>
</evidence>
<evidence type="ECO:0000256" key="13">
    <source>
        <dbReference type="ARBA" id="ARBA00030934"/>
    </source>
</evidence>
<keyword evidence="5" id="KW-0475">Mercuric resistance</keyword>
<evidence type="ECO:0000256" key="9">
    <source>
        <dbReference type="ARBA" id="ARBA00022723"/>
    </source>
</evidence>
<evidence type="ECO:0000256" key="14">
    <source>
        <dbReference type="ARBA" id="ARBA00045720"/>
    </source>
</evidence>
<evidence type="ECO:0000256" key="12">
    <source>
        <dbReference type="ARBA" id="ARBA00023136"/>
    </source>
</evidence>
<organism evidence="17 18">
    <name type="scientific">Rufibacter sediminis</name>
    <dbReference type="NCBI Taxonomy" id="2762756"/>
    <lineage>
        <taxon>Bacteria</taxon>
        <taxon>Pseudomonadati</taxon>
        <taxon>Bacteroidota</taxon>
        <taxon>Cytophagia</taxon>
        <taxon>Cytophagales</taxon>
        <taxon>Hymenobacteraceae</taxon>
        <taxon>Rufibacter</taxon>
    </lineage>
</organism>
<comment type="subcellular location">
    <subcellularLocation>
        <location evidence="1">Cell inner membrane</location>
        <topology evidence="1">Multi-pass membrane protein</topology>
    </subcellularLocation>
</comment>
<keyword evidence="12 15" id="KW-0472">Membrane</keyword>
<sequence length="202" mass="21784">MKTENKLAGTGLVAAIAASMCCITPLLALVAGAGGLASSLAWVATLRPWLIGLTLAVLAFAWYQKFRPQPQNDCNCEPDKPRFMQSKTFLTVVTAFALLMLTFPNYANVFYAAPERQTAPKVQEKPKAKTVAEFTITGMTCAACEGHVASEVNKLQGIVGLQVSYANSNAVVEFDKSKTSLEQVEKAIKATGYKVTETKIKK</sequence>
<dbReference type="NCBIfam" id="NF033556">
    <property type="entry name" value="MerTP_fusion"/>
    <property type="match status" value="1"/>
</dbReference>
<dbReference type="InterPro" id="IPR036163">
    <property type="entry name" value="HMA_dom_sf"/>
</dbReference>
<gene>
    <name evidence="17" type="primary">merTP</name>
    <name evidence="17" type="ORF">H7U12_08990</name>
</gene>
<evidence type="ECO:0000256" key="10">
    <source>
        <dbReference type="ARBA" id="ARBA00022914"/>
    </source>
</evidence>
<evidence type="ECO:0000256" key="7">
    <source>
        <dbReference type="ARBA" id="ARBA00022519"/>
    </source>
</evidence>
<keyword evidence="9" id="KW-0479">Metal-binding</keyword>
<feature type="transmembrane region" description="Helical" evidence="15">
    <location>
        <begin position="89"/>
        <end position="107"/>
    </location>
</feature>
<accession>A0ABR6VRP2</accession>
<evidence type="ECO:0000256" key="15">
    <source>
        <dbReference type="SAM" id="Phobius"/>
    </source>
</evidence>
<keyword evidence="4" id="KW-0813">Transport</keyword>
<feature type="domain" description="HMA" evidence="16">
    <location>
        <begin position="130"/>
        <end position="196"/>
    </location>
</feature>
<dbReference type="Gene3D" id="3.30.70.100">
    <property type="match status" value="1"/>
</dbReference>
<evidence type="ECO:0000256" key="8">
    <source>
        <dbReference type="ARBA" id="ARBA00022692"/>
    </source>
</evidence>
<evidence type="ECO:0000256" key="5">
    <source>
        <dbReference type="ARBA" id="ARBA00022466"/>
    </source>
</evidence>
<proteinExistence type="inferred from homology"/>
<dbReference type="RefSeq" id="WP_186636245.1">
    <property type="nucleotide sequence ID" value="NZ_JACOAF010000021.1"/>
</dbReference>
<keyword evidence="18" id="KW-1185">Reference proteome</keyword>
<evidence type="ECO:0000313" key="17">
    <source>
        <dbReference type="EMBL" id="MBC3539816.1"/>
    </source>
</evidence>
<evidence type="ECO:0000259" key="16">
    <source>
        <dbReference type="PROSITE" id="PS50846"/>
    </source>
</evidence>
<dbReference type="Pfam" id="PF02411">
    <property type="entry name" value="MerT"/>
    <property type="match status" value="1"/>
</dbReference>
<evidence type="ECO:0000256" key="1">
    <source>
        <dbReference type="ARBA" id="ARBA00004429"/>
    </source>
</evidence>
<dbReference type="InterPro" id="IPR006121">
    <property type="entry name" value="HMA_dom"/>
</dbReference>